<dbReference type="GO" id="GO:0032511">
    <property type="term" value="P:late endosome to vacuole transport via multivesicular body sorting pathway"/>
    <property type="evidence" value="ECO:0007669"/>
    <property type="project" value="TreeGrafter"/>
</dbReference>
<dbReference type="GO" id="GO:0006900">
    <property type="term" value="P:vesicle budding from membrane"/>
    <property type="evidence" value="ECO:0007669"/>
    <property type="project" value="TreeGrafter"/>
</dbReference>
<dbReference type="PANTHER" id="PTHR22761">
    <property type="entry name" value="CHARGED MULTIVESICULAR BODY PROTEIN"/>
    <property type="match status" value="1"/>
</dbReference>
<dbReference type="Proteomes" id="UP000054279">
    <property type="component" value="Unassembled WGS sequence"/>
</dbReference>
<evidence type="ECO:0000256" key="1">
    <source>
        <dbReference type="SAM" id="Coils"/>
    </source>
</evidence>
<evidence type="ECO:0000256" key="2">
    <source>
        <dbReference type="SAM" id="MobiDB-lite"/>
    </source>
</evidence>
<dbReference type="HOGENOM" id="CLU_1028809_0_0_1"/>
<feature type="coiled-coil region" evidence="1">
    <location>
        <begin position="4"/>
        <end position="42"/>
    </location>
</feature>
<gene>
    <name evidence="3" type="ORF">M422DRAFT_251686</name>
</gene>
<feature type="compositionally biased region" description="Acidic residues" evidence="2">
    <location>
        <begin position="261"/>
        <end position="271"/>
    </location>
</feature>
<sequence length="271" mass="31268">DHGVLELKLAVTKLQAQIDDIQNQIEDRAEKIVEQLKRKRKEMAMSYLKSRKHLEDLLTKRLRSLETLQSTLLQVESAAGSIEIMKAYETSTSTLRNLLAHPSLQRESVETTMAAMEEAAADHAEIDEAIRLGGEGVTAAGGIVIEDDEIEKEIEKMIEEKEREEAEAKEREAIKQAQEEREKKAREDREAEIVRKREERRRIAEEERERKRILVESGRGTPVSAEDDKIWEERWLAAQAEKAAQAQRDREAENRRRAMWEDEEARETEAA</sequence>
<name>A0A0C9W175_SPHS4</name>
<feature type="compositionally biased region" description="Basic and acidic residues" evidence="2">
    <location>
        <begin position="226"/>
        <end position="235"/>
    </location>
</feature>
<feature type="compositionally biased region" description="Low complexity" evidence="2">
    <location>
        <begin position="237"/>
        <end position="246"/>
    </location>
</feature>
<dbReference type="InterPro" id="IPR005024">
    <property type="entry name" value="Snf7_fam"/>
</dbReference>
<dbReference type="GO" id="GO:0009898">
    <property type="term" value="C:cytoplasmic side of plasma membrane"/>
    <property type="evidence" value="ECO:0007669"/>
    <property type="project" value="TreeGrafter"/>
</dbReference>
<proteinExistence type="predicted"/>
<dbReference type="GO" id="GO:0005771">
    <property type="term" value="C:multivesicular body"/>
    <property type="evidence" value="ECO:0007669"/>
    <property type="project" value="TreeGrafter"/>
</dbReference>
<feature type="compositionally biased region" description="Basic and acidic residues" evidence="2">
    <location>
        <begin position="247"/>
        <end position="260"/>
    </location>
</feature>
<dbReference type="GO" id="GO:0000815">
    <property type="term" value="C:ESCRT III complex"/>
    <property type="evidence" value="ECO:0007669"/>
    <property type="project" value="TreeGrafter"/>
</dbReference>
<feature type="region of interest" description="Disordered" evidence="2">
    <location>
        <begin position="161"/>
        <end position="271"/>
    </location>
</feature>
<keyword evidence="4" id="KW-1185">Reference proteome</keyword>
<accession>A0A0C9W175</accession>
<dbReference type="EMBL" id="KN837115">
    <property type="protein sequence ID" value="KIJ44706.1"/>
    <property type="molecule type" value="Genomic_DNA"/>
</dbReference>
<evidence type="ECO:0000313" key="3">
    <source>
        <dbReference type="EMBL" id="KIJ44706.1"/>
    </source>
</evidence>
<dbReference type="Pfam" id="PF03357">
    <property type="entry name" value="Snf7"/>
    <property type="match status" value="1"/>
</dbReference>
<keyword evidence="1" id="KW-0175">Coiled coil</keyword>
<dbReference type="Gene3D" id="6.10.140.1230">
    <property type="match status" value="1"/>
</dbReference>
<dbReference type="OrthoDB" id="10250120at2759"/>
<organism evidence="3 4">
    <name type="scientific">Sphaerobolus stellatus (strain SS14)</name>
    <dbReference type="NCBI Taxonomy" id="990650"/>
    <lineage>
        <taxon>Eukaryota</taxon>
        <taxon>Fungi</taxon>
        <taxon>Dikarya</taxon>
        <taxon>Basidiomycota</taxon>
        <taxon>Agaricomycotina</taxon>
        <taxon>Agaricomycetes</taxon>
        <taxon>Phallomycetidae</taxon>
        <taxon>Geastrales</taxon>
        <taxon>Sphaerobolaceae</taxon>
        <taxon>Sphaerobolus</taxon>
    </lineage>
</organism>
<protein>
    <submittedName>
        <fullName evidence="3">Uncharacterized protein</fullName>
    </submittedName>
</protein>
<feature type="non-terminal residue" evidence="3">
    <location>
        <position position="1"/>
    </location>
</feature>
<reference evidence="3 4" key="1">
    <citation type="submission" date="2014-06" db="EMBL/GenBank/DDBJ databases">
        <title>Evolutionary Origins and Diversification of the Mycorrhizal Mutualists.</title>
        <authorList>
            <consortium name="DOE Joint Genome Institute"/>
            <consortium name="Mycorrhizal Genomics Consortium"/>
            <person name="Kohler A."/>
            <person name="Kuo A."/>
            <person name="Nagy L.G."/>
            <person name="Floudas D."/>
            <person name="Copeland A."/>
            <person name="Barry K.W."/>
            <person name="Cichocki N."/>
            <person name="Veneault-Fourrey C."/>
            <person name="LaButti K."/>
            <person name="Lindquist E.A."/>
            <person name="Lipzen A."/>
            <person name="Lundell T."/>
            <person name="Morin E."/>
            <person name="Murat C."/>
            <person name="Riley R."/>
            <person name="Ohm R."/>
            <person name="Sun H."/>
            <person name="Tunlid A."/>
            <person name="Henrissat B."/>
            <person name="Grigoriev I.V."/>
            <person name="Hibbett D.S."/>
            <person name="Martin F."/>
        </authorList>
    </citation>
    <scope>NUCLEOTIDE SEQUENCE [LARGE SCALE GENOMIC DNA]</scope>
    <source>
        <strain evidence="3 4">SS14</strain>
    </source>
</reference>
<feature type="compositionally biased region" description="Basic and acidic residues" evidence="2">
    <location>
        <begin position="161"/>
        <end position="214"/>
    </location>
</feature>
<dbReference type="PANTHER" id="PTHR22761:SF96">
    <property type="entry name" value="BCDNA.GH08385"/>
    <property type="match status" value="1"/>
</dbReference>
<evidence type="ECO:0000313" key="4">
    <source>
        <dbReference type="Proteomes" id="UP000054279"/>
    </source>
</evidence>
<dbReference type="AlphaFoldDB" id="A0A0C9W175"/>